<dbReference type="PANTHER" id="PTHR30572:SF4">
    <property type="entry name" value="ABC TRANSPORTER PERMEASE YTRF"/>
    <property type="match status" value="1"/>
</dbReference>
<proteinExistence type="inferred from homology"/>
<evidence type="ECO:0000256" key="6">
    <source>
        <dbReference type="ARBA" id="ARBA00038076"/>
    </source>
</evidence>
<dbReference type="Pfam" id="PF02687">
    <property type="entry name" value="FtsX"/>
    <property type="match status" value="1"/>
</dbReference>
<feature type="transmembrane region" description="Helical" evidence="7">
    <location>
        <begin position="21"/>
        <end position="42"/>
    </location>
</feature>
<reference evidence="10 11" key="1">
    <citation type="journal article" date="2016" name="Nat. Commun.">
        <title>Thousands of microbial genomes shed light on interconnected biogeochemical processes in an aquifer system.</title>
        <authorList>
            <person name="Anantharaman K."/>
            <person name="Brown C.T."/>
            <person name="Hug L.A."/>
            <person name="Sharon I."/>
            <person name="Castelle C.J."/>
            <person name="Probst A.J."/>
            <person name="Thomas B.C."/>
            <person name="Singh A."/>
            <person name="Wilkins M.J."/>
            <person name="Karaoz U."/>
            <person name="Brodie E.L."/>
            <person name="Williams K.H."/>
            <person name="Hubbard S.S."/>
            <person name="Banfield J.F."/>
        </authorList>
    </citation>
    <scope>NUCLEOTIDE SEQUENCE [LARGE SCALE GENOMIC DNA]</scope>
</reference>
<evidence type="ECO:0000256" key="4">
    <source>
        <dbReference type="ARBA" id="ARBA00022989"/>
    </source>
</evidence>
<feature type="transmembrane region" description="Helical" evidence="7">
    <location>
        <begin position="374"/>
        <end position="394"/>
    </location>
</feature>
<accession>A0A1F5PL76</accession>
<feature type="domain" description="ABC3 transporter permease C-terminal" evidence="8">
    <location>
        <begin position="292"/>
        <end position="404"/>
    </location>
</feature>
<dbReference type="EMBL" id="MFEY01000004">
    <property type="protein sequence ID" value="OGE90705.1"/>
    <property type="molecule type" value="Genomic_DNA"/>
</dbReference>
<dbReference type="InterPro" id="IPR003838">
    <property type="entry name" value="ABC3_permease_C"/>
</dbReference>
<evidence type="ECO:0008006" key="12">
    <source>
        <dbReference type="Google" id="ProtNLM"/>
    </source>
</evidence>
<evidence type="ECO:0000256" key="2">
    <source>
        <dbReference type="ARBA" id="ARBA00022475"/>
    </source>
</evidence>
<keyword evidence="2" id="KW-1003">Cell membrane</keyword>
<comment type="similarity">
    <text evidence="6">Belongs to the ABC-4 integral membrane protein family.</text>
</comment>
<feature type="transmembrane region" description="Helical" evidence="7">
    <location>
        <begin position="288"/>
        <end position="314"/>
    </location>
</feature>
<keyword evidence="5 7" id="KW-0472">Membrane</keyword>
<evidence type="ECO:0000313" key="11">
    <source>
        <dbReference type="Proteomes" id="UP000177682"/>
    </source>
</evidence>
<keyword evidence="3 7" id="KW-0812">Transmembrane</keyword>
<name>A0A1F5PL76_9BACT</name>
<feature type="transmembrane region" description="Helical" evidence="7">
    <location>
        <begin position="335"/>
        <end position="362"/>
    </location>
</feature>
<dbReference type="PANTHER" id="PTHR30572">
    <property type="entry name" value="MEMBRANE COMPONENT OF TRANSPORTER-RELATED"/>
    <property type="match status" value="1"/>
</dbReference>
<comment type="caution">
    <text evidence="10">The sequence shown here is derived from an EMBL/GenBank/DDBJ whole genome shotgun (WGS) entry which is preliminary data.</text>
</comment>
<evidence type="ECO:0000256" key="5">
    <source>
        <dbReference type="ARBA" id="ARBA00023136"/>
    </source>
</evidence>
<dbReference type="AlphaFoldDB" id="A0A1F5PL76"/>
<evidence type="ECO:0000256" key="3">
    <source>
        <dbReference type="ARBA" id="ARBA00022692"/>
    </source>
</evidence>
<evidence type="ECO:0000259" key="8">
    <source>
        <dbReference type="Pfam" id="PF02687"/>
    </source>
</evidence>
<evidence type="ECO:0000259" key="9">
    <source>
        <dbReference type="Pfam" id="PF12704"/>
    </source>
</evidence>
<feature type="domain" description="MacB-like periplasmic core" evidence="9">
    <location>
        <begin position="21"/>
        <end position="252"/>
    </location>
</feature>
<evidence type="ECO:0000256" key="1">
    <source>
        <dbReference type="ARBA" id="ARBA00004651"/>
    </source>
</evidence>
<evidence type="ECO:0000256" key="7">
    <source>
        <dbReference type="SAM" id="Phobius"/>
    </source>
</evidence>
<sequence length="411" mass="43211">MKTRDIFQESYTALAANKVRTALTMLGIVIGIGSVIAMVGIGQGAQGSIEANIQSIGSNLITVSSGVQRTTGAAVSGGLGSAQTLTQEDADALKEELTNIKAVSPELSRRYQVTAKGTNTNTQVIGAETGYPTVRNLNIDSGSFLNDEQVKNASKVAVLGPTTRDTLFGEGTDPIGQTIRINGTQFKVIGVTQAKGGSGFTNQDDMIFVPISASQRYLVGLSASGKAYVSSIAVSAENPEVMTEVQNQVTQIMLQRHNMSDIATADFTVQNQSDLVSAASSVTETLTILLASIAGISLLVGGIGIMNMMLTTVTERTREIGLRKAIGATRSDINFQFLTEAIILTFVGGGIGVIFGWAVSLIASNFGITSQIDYTSVLLAFGVSAGIGVIFGYYPARRASRLNPIEALRYE</sequence>
<dbReference type="Proteomes" id="UP000177682">
    <property type="component" value="Unassembled WGS sequence"/>
</dbReference>
<comment type="subcellular location">
    <subcellularLocation>
        <location evidence="1">Cell membrane</location>
        <topology evidence="1">Multi-pass membrane protein</topology>
    </subcellularLocation>
</comment>
<dbReference type="Pfam" id="PF12704">
    <property type="entry name" value="MacB_PCD"/>
    <property type="match status" value="1"/>
</dbReference>
<dbReference type="InterPro" id="IPR025857">
    <property type="entry name" value="MacB_PCD"/>
</dbReference>
<dbReference type="GO" id="GO:0022857">
    <property type="term" value="F:transmembrane transporter activity"/>
    <property type="evidence" value="ECO:0007669"/>
    <property type="project" value="TreeGrafter"/>
</dbReference>
<dbReference type="GO" id="GO:0005886">
    <property type="term" value="C:plasma membrane"/>
    <property type="evidence" value="ECO:0007669"/>
    <property type="project" value="UniProtKB-SubCell"/>
</dbReference>
<gene>
    <name evidence="10" type="ORF">A3E29_01075</name>
</gene>
<evidence type="ECO:0000313" key="10">
    <source>
        <dbReference type="EMBL" id="OGE90705.1"/>
    </source>
</evidence>
<organism evidence="10 11">
    <name type="scientific">Candidatus Doudnabacteria bacterium RIFCSPHIGHO2_12_FULL_48_16</name>
    <dbReference type="NCBI Taxonomy" id="1817838"/>
    <lineage>
        <taxon>Bacteria</taxon>
        <taxon>Candidatus Doudnaibacteriota</taxon>
    </lineage>
</organism>
<protein>
    <recommendedName>
        <fullName evidence="12">Multidrug ABC transporter substrate-binding protein</fullName>
    </recommendedName>
</protein>
<keyword evidence="4 7" id="KW-1133">Transmembrane helix</keyword>
<dbReference type="InterPro" id="IPR050250">
    <property type="entry name" value="Macrolide_Exporter_MacB"/>
</dbReference>